<sequence length="303" mass="33152">MLDGDTVRQRLNFLLAGRRSTFDTQLRIDVLADTQKALERSLSPSQTRFAKALKRLSDKSDDDLTLKDVMSFFSAAAYGVDVQTISRAEAALRPVFTKEMPRKTAIKKLYSDATLKLPAANSQAQQQPDVQPKPDVRAVPVVQQQPDVQVVQQPEVTVAQTIKPPLSAGSQAQHAQQSASSQAQQQAGIVVQQPNQLGIALAQVVHRRHIAVGNTDPDDLSQLAKARAQAVQDIAALSTYVDVLDARLRKMESHQALLQHIATADDCDLDAAVFTRQRHGAMAKAIRPQSLLCRLAREATKSQ</sequence>
<dbReference type="AlphaFoldDB" id="S3CVR4"/>
<dbReference type="Proteomes" id="UP000016923">
    <property type="component" value="Unassembled WGS sequence"/>
</dbReference>
<proteinExistence type="predicted"/>
<organism evidence="1 2">
    <name type="scientific">Ophiostoma piceae (strain UAMH 11346)</name>
    <name type="common">Sap stain fungus</name>
    <dbReference type="NCBI Taxonomy" id="1262450"/>
    <lineage>
        <taxon>Eukaryota</taxon>
        <taxon>Fungi</taxon>
        <taxon>Dikarya</taxon>
        <taxon>Ascomycota</taxon>
        <taxon>Pezizomycotina</taxon>
        <taxon>Sordariomycetes</taxon>
        <taxon>Sordariomycetidae</taxon>
        <taxon>Ophiostomatales</taxon>
        <taxon>Ophiostomataceae</taxon>
        <taxon>Ophiostoma</taxon>
    </lineage>
</organism>
<gene>
    <name evidence="1" type="ORF">F503_05883</name>
</gene>
<reference evidence="1 2" key="1">
    <citation type="journal article" date="2013" name="BMC Genomics">
        <title>The genome and transcriptome of the pine saprophyte Ophiostoma piceae, and a comparison with the bark beetle-associated pine pathogen Grosmannia clavigera.</title>
        <authorList>
            <person name="Haridas S."/>
            <person name="Wang Y."/>
            <person name="Lim L."/>
            <person name="Massoumi Alamouti S."/>
            <person name="Jackman S."/>
            <person name="Docking R."/>
            <person name="Robertson G."/>
            <person name="Birol I."/>
            <person name="Bohlmann J."/>
            <person name="Breuil C."/>
        </authorList>
    </citation>
    <scope>NUCLEOTIDE SEQUENCE [LARGE SCALE GENOMIC DNA]</scope>
    <source>
        <strain evidence="1 2">UAMH 11346</strain>
    </source>
</reference>
<evidence type="ECO:0000313" key="1">
    <source>
        <dbReference type="EMBL" id="EPE10788.1"/>
    </source>
</evidence>
<dbReference type="HOGENOM" id="CLU_918596_0_0_1"/>
<dbReference type="EMBL" id="KE148146">
    <property type="protein sequence ID" value="EPE10788.1"/>
    <property type="molecule type" value="Genomic_DNA"/>
</dbReference>
<evidence type="ECO:0000313" key="2">
    <source>
        <dbReference type="Proteomes" id="UP000016923"/>
    </source>
</evidence>
<dbReference type="VEuPathDB" id="FungiDB:F503_05883"/>
<accession>S3CVR4</accession>
<keyword evidence="2" id="KW-1185">Reference proteome</keyword>
<protein>
    <submittedName>
        <fullName evidence="1">Uncharacterized protein</fullName>
    </submittedName>
</protein>
<name>S3CVR4_OPHP1</name>